<evidence type="ECO:0000259" key="1">
    <source>
        <dbReference type="PROSITE" id="PS50164"/>
    </source>
</evidence>
<dbReference type="InterPro" id="IPR000305">
    <property type="entry name" value="GIY-YIG_endonuc"/>
</dbReference>
<sequence>MSYEVYKITNKINGKSYVGITTQGIKERFKQHCQSKSCVGNAIRKYGKEILRWNI</sequence>
<dbReference type="InterPro" id="IPR035901">
    <property type="entry name" value="GIY-YIG_endonuc_sf"/>
</dbReference>
<gene>
    <name evidence="2" type="ORF">I9026_05840</name>
</gene>
<dbReference type="EMBL" id="JAEDAQ010000007">
    <property type="protein sequence ID" value="MBH9580891.1"/>
    <property type="molecule type" value="Genomic_DNA"/>
</dbReference>
<proteinExistence type="predicted"/>
<keyword evidence="3" id="KW-1185">Reference proteome</keyword>
<dbReference type="RefSeq" id="WP_115890834.1">
    <property type="nucleotide sequence ID" value="NZ_JAEDAQ010000007.1"/>
</dbReference>
<organism evidence="2 3">
    <name type="scientific">Staphylococcus felis</name>
    <dbReference type="NCBI Taxonomy" id="46127"/>
    <lineage>
        <taxon>Bacteria</taxon>
        <taxon>Bacillati</taxon>
        <taxon>Bacillota</taxon>
        <taxon>Bacilli</taxon>
        <taxon>Bacillales</taxon>
        <taxon>Staphylococcaceae</taxon>
        <taxon>Staphylococcus</taxon>
    </lineage>
</organism>
<dbReference type="Proteomes" id="UP000597038">
    <property type="component" value="Unassembled WGS sequence"/>
</dbReference>
<dbReference type="Gene3D" id="3.40.1440.10">
    <property type="entry name" value="GIY-YIG endonuclease"/>
    <property type="match status" value="1"/>
</dbReference>
<name>A0ABS0QNS3_9STAP</name>
<evidence type="ECO:0000313" key="2">
    <source>
        <dbReference type="EMBL" id="MBH9580891.1"/>
    </source>
</evidence>
<protein>
    <submittedName>
        <fullName evidence="2">GIY-YIG nuclease family protein</fullName>
    </submittedName>
</protein>
<evidence type="ECO:0000313" key="3">
    <source>
        <dbReference type="Proteomes" id="UP000597038"/>
    </source>
</evidence>
<accession>A0ABS0QNS3</accession>
<dbReference type="SUPFAM" id="SSF82771">
    <property type="entry name" value="GIY-YIG endonuclease"/>
    <property type="match status" value="1"/>
</dbReference>
<reference evidence="2 3" key="1">
    <citation type="submission" date="2020-12" db="EMBL/GenBank/DDBJ databases">
        <title>Genomic analysis of Staphylococcus felis from a cat with skin infection.</title>
        <authorList>
            <person name="Aslantas O."/>
            <person name="Keskin O."/>
            <person name="Buyukaltay K."/>
            <person name="Gullu Yucetepe A."/>
        </authorList>
    </citation>
    <scope>NUCLEOTIDE SEQUENCE [LARGE SCALE GENOMIC DNA]</scope>
    <source>
        <strain evidence="2 3">HARRANVET</strain>
    </source>
</reference>
<comment type="caution">
    <text evidence="2">The sequence shown here is derived from an EMBL/GenBank/DDBJ whole genome shotgun (WGS) entry which is preliminary data.</text>
</comment>
<dbReference type="Pfam" id="PF01541">
    <property type="entry name" value="GIY-YIG"/>
    <property type="match status" value="1"/>
</dbReference>
<dbReference type="PROSITE" id="PS50164">
    <property type="entry name" value="GIY_YIG"/>
    <property type="match status" value="1"/>
</dbReference>
<feature type="domain" description="GIY-YIG" evidence="1">
    <location>
        <begin position="1"/>
        <end position="55"/>
    </location>
</feature>